<protein>
    <submittedName>
        <fullName evidence="1">Uncharacterized protein</fullName>
    </submittedName>
</protein>
<keyword evidence="2" id="KW-1185">Reference proteome</keyword>
<dbReference type="RefSeq" id="WP_071155467.1">
    <property type="nucleotide sequence ID" value="NZ_MBRJ01000004.1"/>
</dbReference>
<dbReference type="EMBL" id="MBRJ01000004">
    <property type="protein sequence ID" value="OHX50688.1"/>
    <property type="molecule type" value="Genomic_DNA"/>
</dbReference>
<comment type="caution">
    <text evidence="1">The sequence shown here is derived from an EMBL/GenBank/DDBJ whole genome shotgun (WGS) entry which is preliminary data.</text>
</comment>
<organism evidence="1 2">
    <name type="scientific">Cytobacillus oceanisediminis</name>
    <dbReference type="NCBI Taxonomy" id="665099"/>
    <lineage>
        <taxon>Bacteria</taxon>
        <taxon>Bacillati</taxon>
        <taxon>Bacillota</taxon>
        <taxon>Bacilli</taxon>
        <taxon>Bacillales</taxon>
        <taxon>Bacillaceae</taxon>
        <taxon>Cytobacillus</taxon>
    </lineage>
</organism>
<evidence type="ECO:0000313" key="2">
    <source>
        <dbReference type="Proteomes" id="UP000180194"/>
    </source>
</evidence>
<sequence>MKNALIYYQQKQKEKTSESINIVNKIIKVLQKEDYKIMGVYIDKYNNQIEFMELIQEIPSHLNQLFIEYLPEDEFNQQILNELAKTENFEIRYFSEIDF</sequence>
<accession>A0ABX3CYY6</accession>
<evidence type="ECO:0000313" key="1">
    <source>
        <dbReference type="EMBL" id="OHX50688.1"/>
    </source>
</evidence>
<proteinExistence type="predicted"/>
<gene>
    <name evidence="1" type="ORF">BBV17_06610</name>
</gene>
<name>A0ABX3CYY6_9BACI</name>
<reference evidence="1 2" key="1">
    <citation type="submission" date="2016-07" db="EMBL/GenBank/DDBJ databases">
        <title>Bacillus oceanisediminis whole genome.</title>
        <authorList>
            <person name="Pal Y."/>
            <person name="Verma A."/>
            <person name="Mual P."/>
            <person name="Srinivasan K."/>
        </authorList>
    </citation>
    <scope>NUCLEOTIDE SEQUENCE [LARGE SCALE GENOMIC DNA]</scope>
    <source>
        <strain evidence="1 2">Bhandara28</strain>
    </source>
</reference>
<dbReference type="Proteomes" id="UP000180194">
    <property type="component" value="Unassembled WGS sequence"/>
</dbReference>